<keyword evidence="2" id="KW-0472">Membrane</keyword>
<sequence length="47" mass="5043">MSSEPTTQNDAPADDSDNKPTQAPEKIINPRALTLIIMLVVFCSVLG</sequence>
<feature type="region of interest" description="Disordered" evidence="1">
    <location>
        <begin position="1"/>
        <end position="25"/>
    </location>
</feature>
<comment type="caution">
    <text evidence="3">The sequence shown here is derived from an EMBL/GenBank/DDBJ whole genome shotgun (WGS) entry which is preliminary data.</text>
</comment>
<gene>
    <name evidence="3" type="ORF">F988_01433</name>
</gene>
<evidence type="ECO:0000256" key="1">
    <source>
        <dbReference type="SAM" id="MobiDB-lite"/>
    </source>
</evidence>
<evidence type="ECO:0000313" key="3">
    <source>
        <dbReference type="EMBL" id="ENU36395.1"/>
    </source>
</evidence>
<keyword evidence="2" id="KW-1133">Transmembrane helix</keyword>
<reference evidence="3 4" key="1">
    <citation type="submission" date="2013-02" db="EMBL/GenBank/DDBJ databases">
        <title>The Genome Sequence of Acinetobacter parvus CIP 108168.</title>
        <authorList>
            <consortium name="The Broad Institute Genome Sequencing Platform"/>
            <consortium name="The Broad Institute Genome Sequencing Center for Infectious Disease"/>
            <person name="Cerqueira G."/>
            <person name="Feldgarden M."/>
            <person name="Courvalin P."/>
            <person name="Perichon B."/>
            <person name="Grillot-Courvalin C."/>
            <person name="Clermont D."/>
            <person name="Rocha E."/>
            <person name="Yoon E.-J."/>
            <person name="Nemec A."/>
            <person name="Walker B."/>
            <person name="Young S.K."/>
            <person name="Zeng Q."/>
            <person name="Gargeya S."/>
            <person name="Fitzgerald M."/>
            <person name="Haas B."/>
            <person name="Abouelleil A."/>
            <person name="Alvarado L."/>
            <person name="Arachchi H.M."/>
            <person name="Berlin A.M."/>
            <person name="Chapman S.B."/>
            <person name="Dewar J."/>
            <person name="Goldberg J."/>
            <person name="Griggs A."/>
            <person name="Gujja S."/>
            <person name="Hansen M."/>
            <person name="Howarth C."/>
            <person name="Imamovic A."/>
            <person name="Larimer J."/>
            <person name="McCowan C."/>
            <person name="Murphy C."/>
            <person name="Neiman D."/>
            <person name="Pearson M."/>
            <person name="Priest M."/>
            <person name="Roberts A."/>
            <person name="Saif S."/>
            <person name="Shea T."/>
            <person name="Sisk P."/>
            <person name="Sykes S."/>
            <person name="Wortman J."/>
            <person name="Nusbaum C."/>
            <person name="Birren B."/>
        </authorList>
    </citation>
    <scope>NUCLEOTIDE SEQUENCE [LARGE SCALE GENOMIC DNA]</scope>
    <source>
        <strain evidence="3 4">CIP 108168</strain>
    </source>
</reference>
<keyword evidence="2" id="KW-0812">Transmembrane</keyword>
<dbReference type="EMBL" id="APOM01000044">
    <property type="protein sequence ID" value="ENU36395.1"/>
    <property type="molecule type" value="Genomic_DNA"/>
</dbReference>
<dbReference type="HOGENOM" id="CLU_3163510_0_0_6"/>
<evidence type="ECO:0000256" key="2">
    <source>
        <dbReference type="SAM" id="Phobius"/>
    </source>
</evidence>
<feature type="compositionally biased region" description="Polar residues" evidence="1">
    <location>
        <begin position="1"/>
        <end position="10"/>
    </location>
</feature>
<keyword evidence="4" id="KW-1185">Reference proteome</keyword>
<feature type="transmembrane region" description="Helical" evidence="2">
    <location>
        <begin position="27"/>
        <end position="46"/>
    </location>
</feature>
<protein>
    <submittedName>
        <fullName evidence="3">Uncharacterized protein</fullName>
    </submittedName>
</protein>
<dbReference type="Proteomes" id="UP000023776">
    <property type="component" value="Unassembled WGS sequence"/>
</dbReference>
<name>N8QCV1_9GAMM</name>
<accession>N8QCV1</accession>
<organism evidence="3 4">
    <name type="scientific">Acinetobacter parvus DSM 16617 = CIP 108168</name>
    <dbReference type="NCBI Taxonomy" id="981333"/>
    <lineage>
        <taxon>Bacteria</taxon>
        <taxon>Pseudomonadati</taxon>
        <taxon>Pseudomonadota</taxon>
        <taxon>Gammaproteobacteria</taxon>
        <taxon>Moraxellales</taxon>
        <taxon>Moraxellaceae</taxon>
        <taxon>Acinetobacter</taxon>
    </lineage>
</organism>
<dbReference type="AlphaFoldDB" id="N8QCV1"/>
<proteinExistence type="predicted"/>
<dbReference type="PATRIC" id="fig|981333.9.peg.1482"/>
<evidence type="ECO:0000313" key="4">
    <source>
        <dbReference type="Proteomes" id="UP000023776"/>
    </source>
</evidence>